<organism evidence="1 2">
    <name type="scientific">Parathielavia appendiculata</name>
    <dbReference type="NCBI Taxonomy" id="2587402"/>
    <lineage>
        <taxon>Eukaryota</taxon>
        <taxon>Fungi</taxon>
        <taxon>Dikarya</taxon>
        <taxon>Ascomycota</taxon>
        <taxon>Pezizomycotina</taxon>
        <taxon>Sordariomycetes</taxon>
        <taxon>Sordariomycetidae</taxon>
        <taxon>Sordariales</taxon>
        <taxon>Chaetomiaceae</taxon>
        <taxon>Parathielavia</taxon>
    </lineage>
</organism>
<dbReference type="AlphaFoldDB" id="A0AAN6Z7M4"/>
<accession>A0AAN6Z7M4</accession>
<evidence type="ECO:0000313" key="2">
    <source>
        <dbReference type="Proteomes" id="UP001302602"/>
    </source>
</evidence>
<dbReference type="Proteomes" id="UP001302602">
    <property type="component" value="Unassembled WGS sequence"/>
</dbReference>
<dbReference type="GeneID" id="87829044"/>
<comment type="caution">
    <text evidence="1">The sequence shown here is derived from an EMBL/GenBank/DDBJ whole genome shotgun (WGS) entry which is preliminary data.</text>
</comment>
<keyword evidence="2" id="KW-1185">Reference proteome</keyword>
<dbReference type="EMBL" id="MU853224">
    <property type="protein sequence ID" value="KAK4128016.1"/>
    <property type="molecule type" value="Genomic_DNA"/>
</dbReference>
<reference evidence="1" key="1">
    <citation type="journal article" date="2023" name="Mol. Phylogenet. Evol.">
        <title>Genome-scale phylogeny and comparative genomics of the fungal order Sordariales.</title>
        <authorList>
            <person name="Hensen N."/>
            <person name="Bonometti L."/>
            <person name="Westerberg I."/>
            <person name="Brannstrom I.O."/>
            <person name="Guillou S."/>
            <person name="Cros-Aarteil S."/>
            <person name="Calhoun S."/>
            <person name="Haridas S."/>
            <person name="Kuo A."/>
            <person name="Mondo S."/>
            <person name="Pangilinan J."/>
            <person name="Riley R."/>
            <person name="LaButti K."/>
            <person name="Andreopoulos B."/>
            <person name="Lipzen A."/>
            <person name="Chen C."/>
            <person name="Yan M."/>
            <person name="Daum C."/>
            <person name="Ng V."/>
            <person name="Clum A."/>
            <person name="Steindorff A."/>
            <person name="Ohm R.A."/>
            <person name="Martin F."/>
            <person name="Silar P."/>
            <person name="Natvig D.O."/>
            <person name="Lalanne C."/>
            <person name="Gautier V."/>
            <person name="Ament-Velasquez S.L."/>
            <person name="Kruys A."/>
            <person name="Hutchinson M.I."/>
            <person name="Powell A.J."/>
            <person name="Barry K."/>
            <person name="Miller A.N."/>
            <person name="Grigoriev I.V."/>
            <person name="Debuchy R."/>
            <person name="Gladieux P."/>
            <person name="Hiltunen Thoren M."/>
            <person name="Johannesson H."/>
        </authorList>
    </citation>
    <scope>NUCLEOTIDE SEQUENCE</scope>
    <source>
        <strain evidence="1">CBS 731.68</strain>
    </source>
</reference>
<name>A0AAN6Z7M4_9PEZI</name>
<gene>
    <name evidence="1" type="ORF">N657DRAFT_642096</name>
</gene>
<proteinExistence type="predicted"/>
<evidence type="ECO:0000313" key="1">
    <source>
        <dbReference type="EMBL" id="KAK4128016.1"/>
    </source>
</evidence>
<protein>
    <submittedName>
        <fullName evidence="1">Uncharacterized protein</fullName>
    </submittedName>
</protein>
<sequence>MTQDLSTSATPFLSTSTTGWSRASGVQATVISMVLWTVLSRALSNLDETRRKMDGVARNCGRCRTTIGGILRI</sequence>
<reference evidence="1" key="2">
    <citation type="submission" date="2023-05" db="EMBL/GenBank/DDBJ databases">
        <authorList>
            <consortium name="Lawrence Berkeley National Laboratory"/>
            <person name="Steindorff A."/>
            <person name="Hensen N."/>
            <person name="Bonometti L."/>
            <person name="Westerberg I."/>
            <person name="Brannstrom I.O."/>
            <person name="Guillou S."/>
            <person name="Cros-Aarteil S."/>
            <person name="Calhoun S."/>
            <person name="Haridas S."/>
            <person name="Kuo A."/>
            <person name="Mondo S."/>
            <person name="Pangilinan J."/>
            <person name="Riley R."/>
            <person name="Labutti K."/>
            <person name="Andreopoulos B."/>
            <person name="Lipzen A."/>
            <person name="Chen C."/>
            <person name="Yanf M."/>
            <person name="Daum C."/>
            <person name="Ng V."/>
            <person name="Clum A."/>
            <person name="Ohm R."/>
            <person name="Martin F."/>
            <person name="Silar P."/>
            <person name="Natvig D."/>
            <person name="Lalanne C."/>
            <person name="Gautier V."/>
            <person name="Ament-Velasquez S.L."/>
            <person name="Kruys A."/>
            <person name="Hutchinson M.I."/>
            <person name="Powell A.J."/>
            <person name="Barry K."/>
            <person name="Miller A.N."/>
            <person name="Grigoriev I.V."/>
            <person name="Debuchy R."/>
            <person name="Gladieux P."/>
            <person name="Thoren M.H."/>
            <person name="Johannesson H."/>
        </authorList>
    </citation>
    <scope>NUCLEOTIDE SEQUENCE</scope>
    <source>
        <strain evidence="1">CBS 731.68</strain>
    </source>
</reference>
<dbReference type="RefSeq" id="XP_062651787.1">
    <property type="nucleotide sequence ID" value="XM_062792275.1"/>
</dbReference>